<organism evidence="14 15">
    <name type="scientific">Frankliniella occidentalis</name>
    <name type="common">Western flower thrips</name>
    <name type="synonym">Euthrips occidentalis</name>
    <dbReference type="NCBI Taxonomy" id="133901"/>
    <lineage>
        <taxon>Eukaryota</taxon>
        <taxon>Metazoa</taxon>
        <taxon>Ecdysozoa</taxon>
        <taxon>Arthropoda</taxon>
        <taxon>Hexapoda</taxon>
        <taxon>Insecta</taxon>
        <taxon>Pterygota</taxon>
        <taxon>Neoptera</taxon>
        <taxon>Paraneoptera</taxon>
        <taxon>Thysanoptera</taxon>
        <taxon>Terebrantia</taxon>
        <taxon>Thripoidea</taxon>
        <taxon>Thripidae</taxon>
        <taxon>Frankliniella</taxon>
    </lineage>
</organism>
<evidence type="ECO:0000256" key="7">
    <source>
        <dbReference type="ARBA" id="ARBA00023015"/>
    </source>
</evidence>
<dbReference type="PANTHER" id="PTHR24393:SF15">
    <property type="entry name" value="IP01243P-RELATED"/>
    <property type="match status" value="1"/>
</dbReference>
<feature type="domain" description="C2H2-type" evidence="13">
    <location>
        <begin position="186"/>
        <end position="213"/>
    </location>
</feature>
<dbReference type="PROSITE" id="PS00028">
    <property type="entry name" value="ZINC_FINGER_C2H2_1"/>
    <property type="match status" value="4"/>
</dbReference>
<evidence type="ECO:0000256" key="10">
    <source>
        <dbReference type="ARBA" id="ARBA00023242"/>
    </source>
</evidence>
<reference evidence="15" key="1">
    <citation type="submission" date="2025-08" db="UniProtKB">
        <authorList>
            <consortium name="RefSeq"/>
        </authorList>
    </citation>
    <scope>IDENTIFICATION</scope>
    <source>
        <tissue evidence="15">Whole organism</tissue>
    </source>
</reference>
<keyword evidence="4" id="KW-0677">Repeat</keyword>
<evidence type="ECO:0000256" key="8">
    <source>
        <dbReference type="ARBA" id="ARBA00023125"/>
    </source>
</evidence>
<dbReference type="InterPro" id="IPR013087">
    <property type="entry name" value="Znf_C2H2_type"/>
</dbReference>
<evidence type="ECO:0000256" key="4">
    <source>
        <dbReference type="ARBA" id="ARBA00022737"/>
    </source>
</evidence>
<evidence type="ECO:0000256" key="5">
    <source>
        <dbReference type="ARBA" id="ARBA00022771"/>
    </source>
</evidence>
<dbReference type="Pfam" id="PF00096">
    <property type="entry name" value="zf-C2H2"/>
    <property type="match status" value="4"/>
</dbReference>
<evidence type="ECO:0000256" key="1">
    <source>
        <dbReference type="ARBA" id="ARBA00004123"/>
    </source>
</evidence>
<dbReference type="PROSITE" id="PS50157">
    <property type="entry name" value="ZINC_FINGER_C2H2_2"/>
    <property type="match status" value="4"/>
</dbReference>
<dbReference type="SMART" id="SM00355">
    <property type="entry name" value="ZnF_C2H2"/>
    <property type="match status" value="4"/>
</dbReference>
<evidence type="ECO:0000256" key="6">
    <source>
        <dbReference type="ARBA" id="ARBA00022833"/>
    </source>
</evidence>
<feature type="compositionally biased region" description="Basic residues" evidence="12">
    <location>
        <begin position="114"/>
        <end position="125"/>
    </location>
</feature>
<dbReference type="Gene3D" id="3.30.160.60">
    <property type="entry name" value="Classic Zinc Finger"/>
    <property type="match status" value="4"/>
</dbReference>
<dbReference type="Proteomes" id="UP000504606">
    <property type="component" value="Unplaced"/>
</dbReference>
<dbReference type="GO" id="GO:0008270">
    <property type="term" value="F:zinc ion binding"/>
    <property type="evidence" value="ECO:0007669"/>
    <property type="project" value="UniProtKB-KW"/>
</dbReference>
<proteinExistence type="inferred from homology"/>
<sequence>MYSDPAHGEFEIPERLALTLHCPQPADPVYDSDVDIGENKIAVLEECADRGDGEQVGLVVSGCFSLHSAEGDAGSDGGHEDDGALEQHPQDGGQEAAKDRSGSGDQEESDSGKRVVRVRKRRNQSGKKTYKCRECGKRYSYKDSLDYHVKTHTGEKPFECDVCNKRFIMKASLALHVRTHTGEKPYECDDCNMRFSRKDHLSYHIRTHTGEKPYGCNICKHCFSNKSNLLRHKKTHRNAADL</sequence>
<gene>
    <name evidence="15" type="primary">LOC127750064</name>
</gene>
<feature type="region of interest" description="Disordered" evidence="12">
    <location>
        <begin position="70"/>
        <end position="125"/>
    </location>
</feature>
<feature type="domain" description="C2H2-type" evidence="13">
    <location>
        <begin position="158"/>
        <end position="185"/>
    </location>
</feature>
<evidence type="ECO:0000259" key="13">
    <source>
        <dbReference type="PROSITE" id="PS50157"/>
    </source>
</evidence>
<evidence type="ECO:0000256" key="11">
    <source>
        <dbReference type="PROSITE-ProRule" id="PRU00042"/>
    </source>
</evidence>
<keyword evidence="14" id="KW-1185">Reference proteome</keyword>
<dbReference type="GO" id="GO:0005634">
    <property type="term" value="C:nucleus"/>
    <property type="evidence" value="ECO:0007669"/>
    <property type="project" value="TreeGrafter"/>
</dbReference>
<dbReference type="FunFam" id="3.30.160.60:FF:002343">
    <property type="entry name" value="Zinc finger protein 33A"/>
    <property type="match status" value="1"/>
</dbReference>
<keyword evidence="8" id="KW-0238">DNA-binding</keyword>
<dbReference type="GO" id="GO:0001228">
    <property type="term" value="F:DNA-binding transcription activator activity, RNA polymerase II-specific"/>
    <property type="evidence" value="ECO:0007669"/>
    <property type="project" value="TreeGrafter"/>
</dbReference>
<dbReference type="AlphaFoldDB" id="A0A9C6UEK2"/>
<feature type="domain" description="C2H2-type" evidence="13">
    <location>
        <begin position="130"/>
        <end position="157"/>
    </location>
</feature>
<dbReference type="RefSeq" id="XP_052126568.1">
    <property type="nucleotide sequence ID" value="XM_052270608.1"/>
</dbReference>
<protein>
    <submittedName>
        <fullName evidence="15">Zinc finger protein 157-like</fullName>
    </submittedName>
</protein>
<evidence type="ECO:0000256" key="2">
    <source>
        <dbReference type="ARBA" id="ARBA00006991"/>
    </source>
</evidence>
<evidence type="ECO:0000313" key="14">
    <source>
        <dbReference type="Proteomes" id="UP000504606"/>
    </source>
</evidence>
<dbReference type="GO" id="GO:0000978">
    <property type="term" value="F:RNA polymerase II cis-regulatory region sequence-specific DNA binding"/>
    <property type="evidence" value="ECO:0007669"/>
    <property type="project" value="TreeGrafter"/>
</dbReference>
<keyword evidence="9" id="KW-0804">Transcription</keyword>
<keyword evidence="7" id="KW-0805">Transcription regulation</keyword>
<evidence type="ECO:0000313" key="15">
    <source>
        <dbReference type="RefSeq" id="XP_052126568.1"/>
    </source>
</evidence>
<evidence type="ECO:0000256" key="9">
    <source>
        <dbReference type="ARBA" id="ARBA00023163"/>
    </source>
</evidence>
<keyword evidence="10" id="KW-0539">Nucleus</keyword>
<dbReference type="InterPro" id="IPR036236">
    <property type="entry name" value="Znf_C2H2_sf"/>
</dbReference>
<name>A0A9C6UEK2_FRAOC</name>
<dbReference type="FunFam" id="3.30.160.60:FF:003288">
    <property type="entry name" value="Uncharacterized protein"/>
    <property type="match status" value="1"/>
</dbReference>
<feature type="domain" description="C2H2-type" evidence="13">
    <location>
        <begin position="214"/>
        <end position="241"/>
    </location>
</feature>
<comment type="similarity">
    <text evidence="2">Belongs to the krueppel C2H2-type zinc-finger protein family.</text>
</comment>
<evidence type="ECO:0000256" key="12">
    <source>
        <dbReference type="SAM" id="MobiDB-lite"/>
    </source>
</evidence>
<accession>A0A9C6UEK2</accession>
<dbReference type="GeneID" id="127750064"/>
<dbReference type="OrthoDB" id="6077919at2759"/>
<dbReference type="SUPFAM" id="SSF57667">
    <property type="entry name" value="beta-beta-alpha zinc fingers"/>
    <property type="match status" value="2"/>
</dbReference>
<dbReference type="KEGG" id="foc:127750064"/>
<dbReference type="FunFam" id="3.30.160.60:FF:000557">
    <property type="entry name" value="zinc finger and SCAN domain-containing protein 29"/>
    <property type="match status" value="1"/>
</dbReference>
<keyword evidence="5 11" id="KW-0863">Zinc-finger</keyword>
<evidence type="ECO:0000256" key="3">
    <source>
        <dbReference type="ARBA" id="ARBA00022723"/>
    </source>
</evidence>
<dbReference type="PANTHER" id="PTHR24393">
    <property type="entry name" value="ZINC FINGER PROTEIN"/>
    <property type="match status" value="1"/>
</dbReference>
<keyword evidence="3" id="KW-0479">Metal-binding</keyword>
<comment type="subcellular location">
    <subcellularLocation>
        <location evidence="1">Nucleus</location>
    </subcellularLocation>
</comment>
<keyword evidence="6" id="KW-0862">Zinc</keyword>
<dbReference type="FunFam" id="3.30.160.60:FF:000624">
    <property type="entry name" value="zinc finger protein 697"/>
    <property type="match status" value="1"/>
</dbReference>